<comment type="caution">
    <text evidence="2">The sequence shown here is derived from an EMBL/GenBank/DDBJ whole genome shotgun (WGS) entry which is preliminary data.</text>
</comment>
<evidence type="ECO:0000256" key="1">
    <source>
        <dbReference type="SAM" id="Phobius"/>
    </source>
</evidence>
<proteinExistence type="predicted"/>
<gene>
    <name evidence="2" type="ORF">CVT23_15885</name>
</gene>
<dbReference type="OrthoDB" id="123194at2"/>
<protein>
    <recommendedName>
        <fullName evidence="4">DUF805 domain-containing protein</fullName>
    </recommendedName>
</protein>
<name>A0A2M9FZC9_9PROT</name>
<accession>A0A2M9FZC9</accession>
<feature type="transmembrane region" description="Helical" evidence="1">
    <location>
        <begin position="34"/>
        <end position="54"/>
    </location>
</feature>
<keyword evidence="3" id="KW-1185">Reference proteome</keyword>
<dbReference type="RefSeq" id="WP_109792229.1">
    <property type="nucleotide sequence ID" value="NZ_PHIG01000039.1"/>
</dbReference>
<evidence type="ECO:0008006" key="4">
    <source>
        <dbReference type="Google" id="ProtNLM"/>
    </source>
</evidence>
<evidence type="ECO:0000313" key="2">
    <source>
        <dbReference type="EMBL" id="PJK28810.1"/>
    </source>
</evidence>
<keyword evidence="1" id="KW-0812">Transmembrane</keyword>
<organism evidence="2 3">
    <name type="scientific">Minwuia thermotolerans</name>
    <dbReference type="NCBI Taxonomy" id="2056226"/>
    <lineage>
        <taxon>Bacteria</taxon>
        <taxon>Pseudomonadati</taxon>
        <taxon>Pseudomonadota</taxon>
        <taxon>Alphaproteobacteria</taxon>
        <taxon>Minwuiales</taxon>
        <taxon>Minwuiaceae</taxon>
        <taxon>Minwuia</taxon>
    </lineage>
</organism>
<sequence>MLEIGFFGWAVVAGILFVLPIWRICERVGLNPAISLFALIPVAGLPIALGMLAFKSWPSGEGRVRGPFKEFERLQGER</sequence>
<evidence type="ECO:0000313" key="3">
    <source>
        <dbReference type="Proteomes" id="UP000229498"/>
    </source>
</evidence>
<dbReference type="Proteomes" id="UP000229498">
    <property type="component" value="Unassembled WGS sequence"/>
</dbReference>
<keyword evidence="1" id="KW-1133">Transmembrane helix</keyword>
<dbReference type="EMBL" id="PHIG01000039">
    <property type="protein sequence ID" value="PJK28810.1"/>
    <property type="molecule type" value="Genomic_DNA"/>
</dbReference>
<feature type="transmembrane region" description="Helical" evidence="1">
    <location>
        <begin position="6"/>
        <end position="22"/>
    </location>
</feature>
<keyword evidence="1" id="KW-0472">Membrane</keyword>
<dbReference type="AlphaFoldDB" id="A0A2M9FZC9"/>
<reference evidence="2 3" key="1">
    <citation type="submission" date="2017-11" db="EMBL/GenBank/DDBJ databases">
        <title>Draft genome sequence of Rhizobiales bacterium SY3-13.</title>
        <authorList>
            <person name="Sun C."/>
        </authorList>
    </citation>
    <scope>NUCLEOTIDE SEQUENCE [LARGE SCALE GENOMIC DNA]</scope>
    <source>
        <strain evidence="2 3">SY3-13</strain>
    </source>
</reference>